<dbReference type="InterPro" id="IPR016040">
    <property type="entry name" value="NAD(P)-bd_dom"/>
</dbReference>
<dbReference type="EC" id="1.6.5.2" evidence="2"/>
<dbReference type="Pfam" id="PF13460">
    <property type="entry name" value="NAD_binding_10"/>
    <property type="match status" value="1"/>
</dbReference>
<dbReference type="CDD" id="cd05269">
    <property type="entry name" value="TMR_SDR_a"/>
    <property type="match status" value="1"/>
</dbReference>
<dbReference type="GO" id="GO:0003955">
    <property type="term" value="F:NAD(P)H dehydrogenase (quinone) activity"/>
    <property type="evidence" value="ECO:0007669"/>
    <property type="project" value="UniProtKB-EC"/>
</dbReference>
<protein>
    <submittedName>
        <fullName evidence="2">SDR family oxidoreductase</fullName>
        <ecNumber evidence="2">1.6.5.2</ecNumber>
    </submittedName>
</protein>
<dbReference type="Gene3D" id="3.40.50.720">
    <property type="entry name" value="NAD(P)-binding Rossmann-like Domain"/>
    <property type="match status" value="1"/>
</dbReference>
<comment type="caution">
    <text evidence="2">The sequence shown here is derived from an EMBL/GenBank/DDBJ whole genome shotgun (WGS) entry which is preliminary data.</text>
</comment>
<organism evidence="2 3">
    <name type="scientific">Sphingobacterium corticis</name>
    <dbReference type="NCBI Taxonomy" id="1812823"/>
    <lineage>
        <taxon>Bacteria</taxon>
        <taxon>Pseudomonadati</taxon>
        <taxon>Bacteroidota</taxon>
        <taxon>Sphingobacteriia</taxon>
        <taxon>Sphingobacteriales</taxon>
        <taxon>Sphingobacteriaceae</taxon>
        <taxon>Sphingobacterium</taxon>
    </lineage>
</organism>
<evidence type="ECO:0000313" key="2">
    <source>
        <dbReference type="EMBL" id="MFD2599769.1"/>
    </source>
</evidence>
<dbReference type="SUPFAM" id="SSF51735">
    <property type="entry name" value="NAD(P)-binding Rossmann-fold domains"/>
    <property type="match status" value="1"/>
</dbReference>
<sequence>MKIAITGATGQLGRLVVEKLKEQIGAKDIIALVRNTEKAQSLGVEVRAFDYNQPTGLAAALEGIDRLLLISANEIGKRTAQHQSVIDAAKVAGVKFVAYTSLLRADESTLNLAEEHLATENLIKDSELEFTILRNGWYTENYTGSITGSLAAGAYIGSAAEGKIASASRADFADAAVAILTGEGHEGKTYELAGDQAYTLADLASEVSKQSGKNIPYHNLSEQEYSETLIKFGVPDAFAPMIASWDVAASRGDLYSDDKTLSQLIGHPTTPLSETVKTELAANS</sequence>
<dbReference type="Proteomes" id="UP001597393">
    <property type="component" value="Unassembled WGS sequence"/>
</dbReference>
<gene>
    <name evidence="2" type="ORF">ACFSQ3_12490</name>
</gene>
<dbReference type="PANTHER" id="PTHR47129:SF1">
    <property type="entry name" value="NMRA-LIKE DOMAIN-CONTAINING PROTEIN"/>
    <property type="match status" value="1"/>
</dbReference>
<keyword evidence="2" id="KW-0560">Oxidoreductase</keyword>
<name>A0ABW5NKY5_9SPHI</name>
<feature type="domain" description="NAD(P)-binding" evidence="1">
    <location>
        <begin position="7"/>
        <end position="181"/>
    </location>
</feature>
<dbReference type="InterPro" id="IPR052718">
    <property type="entry name" value="NmrA-type_oxidoreductase"/>
</dbReference>
<reference evidence="3" key="1">
    <citation type="journal article" date="2019" name="Int. J. Syst. Evol. Microbiol.">
        <title>The Global Catalogue of Microorganisms (GCM) 10K type strain sequencing project: providing services to taxonomists for standard genome sequencing and annotation.</title>
        <authorList>
            <consortium name="The Broad Institute Genomics Platform"/>
            <consortium name="The Broad Institute Genome Sequencing Center for Infectious Disease"/>
            <person name="Wu L."/>
            <person name="Ma J."/>
        </authorList>
    </citation>
    <scope>NUCLEOTIDE SEQUENCE [LARGE SCALE GENOMIC DNA]</scope>
    <source>
        <strain evidence="3">KCTC 42248</strain>
    </source>
</reference>
<keyword evidence="3" id="KW-1185">Reference proteome</keyword>
<dbReference type="Gene3D" id="3.90.25.10">
    <property type="entry name" value="UDP-galactose 4-epimerase, domain 1"/>
    <property type="match status" value="1"/>
</dbReference>
<dbReference type="InterPro" id="IPR036291">
    <property type="entry name" value="NAD(P)-bd_dom_sf"/>
</dbReference>
<proteinExistence type="predicted"/>
<accession>A0ABW5NKY5</accession>
<evidence type="ECO:0000313" key="3">
    <source>
        <dbReference type="Proteomes" id="UP001597393"/>
    </source>
</evidence>
<dbReference type="RefSeq" id="WP_380869894.1">
    <property type="nucleotide sequence ID" value="NZ_JBHUMA010000006.1"/>
</dbReference>
<dbReference type="EMBL" id="JBHUMA010000006">
    <property type="protein sequence ID" value="MFD2599769.1"/>
    <property type="molecule type" value="Genomic_DNA"/>
</dbReference>
<dbReference type="PANTHER" id="PTHR47129">
    <property type="entry name" value="QUINONE OXIDOREDUCTASE 2"/>
    <property type="match status" value="1"/>
</dbReference>
<evidence type="ECO:0000259" key="1">
    <source>
        <dbReference type="Pfam" id="PF13460"/>
    </source>
</evidence>